<keyword evidence="5" id="KW-1185">Reference proteome</keyword>
<comment type="similarity">
    <text evidence="1">Belongs to the thioesterase PaaI family.</text>
</comment>
<accession>A0A401U8Z9</accession>
<feature type="domain" description="Thioesterase" evidence="3">
    <location>
        <begin position="62"/>
        <end position="139"/>
    </location>
</feature>
<proteinExistence type="inferred from homology"/>
<dbReference type="AlphaFoldDB" id="A0A401U8Z9"/>
<dbReference type="PANTHER" id="PTHR43240:SF5">
    <property type="entry name" value="1,4-DIHYDROXY-2-NAPHTHOYL-COA THIOESTERASE 1"/>
    <property type="match status" value="1"/>
</dbReference>
<dbReference type="EMBL" id="BHXQ01000003">
    <property type="protein sequence ID" value="GCC51359.1"/>
    <property type="molecule type" value="Genomic_DNA"/>
</dbReference>
<protein>
    <submittedName>
        <fullName evidence="4">Esterase</fullName>
    </submittedName>
</protein>
<dbReference type="GO" id="GO:0005829">
    <property type="term" value="C:cytosol"/>
    <property type="evidence" value="ECO:0007669"/>
    <property type="project" value="TreeGrafter"/>
</dbReference>
<dbReference type="Gene3D" id="3.10.129.10">
    <property type="entry name" value="Hotdog Thioesterase"/>
    <property type="match status" value="1"/>
</dbReference>
<dbReference type="PANTHER" id="PTHR43240">
    <property type="entry name" value="1,4-DIHYDROXY-2-NAPHTHOYL-COA THIOESTERASE 1"/>
    <property type="match status" value="1"/>
</dbReference>
<gene>
    <name evidence="4" type="ORF">SanaruYs_15840</name>
</gene>
<comment type="caution">
    <text evidence="4">The sequence shown here is derived from an EMBL/GenBank/DDBJ whole genome shotgun (WGS) entry which is preliminary data.</text>
</comment>
<evidence type="ECO:0000313" key="4">
    <source>
        <dbReference type="EMBL" id="GCC51359.1"/>
    </source>
</evidence>
<dbReference type="InterPro" id="IPR029069">
    <property type="entry name" value="HotDog_dom_sf"/>
</dbReference>
<dbReference type="Pfam" id="PF03061">
    <property type="entry name" value="4HBT"/>
    <property type="match status" value="1"/>
</dbReference>
<evidence type="ECO:0000256" key="1">
    <source>
        <dbReference type="ARBA" id="ARBA00008324"/>
    </source>
</evidence>
<keyword evidence="2" id="KW-0378">Hydrolase</keyword>
<evidence type="ECO:0000259" key="3">
    <source>
        <dbReference type="Pfam" id="PF03061"/>
    </source>
</evidence>
<dbReference type="GO" id="GO:0061522">
    <property type="term" value="F:1,4-dihydroxy-2-naphthoyl-CoA thioesterase activity"/>
    <property type="evidence" value="ECO:0007669"/>
    <property type="project" value="TreeGrafter"/>
</dbReference>
<dbReference type="SUPFAM" id="SSF54637">
    <property type="entry name" value="Thioesterase/thiol ester dehydrase-isomerase"/>
    <property type="match status" value="1"/>
</dbReference>
<reference evidence="4 5" key="1">
    <citation type="submission" date="2018-11" db="EMBL/GenBank/DDBJ databases">
        <title>Chryseotalea sanarue gen. nov., sp., nov., a member of the family Cytophagaceae, isolated from a brackish lake in Hamamatsu Japan.</title>
        <authorList>
            <person name="Maejima Y."/>
            <person name="Iino T."/>
            <person name="Muraguchi Y."/>
            <person name="Fukuda K."/>
            <person name="Ohkuma M."/>
            <person name="Moriuchi R."/>
            <person name="Dohra H."/>
            <person name="Kimbara K."/>
            <person name="Shintani M."/>
        </authorList>
    </citation>
    <scope>NUCLEOTIDE SEQUENCE [LARGE SCALE GENOMIC DNA]</scope>
    <source>
        <strain evidence="4 5">Ys</strain>
    </source>
</reference>
<dbReference type="Proteomes" id="UP000288227">
    <property type="component" value="Unassembled WGS sequence"/>
</dbReference>
<organism evidence="4 5">
    <name type="scientific">Chryseotalea sanaruensis</name>
    <dbReference type="NCBI Taxonomy" id="2482724"/>
    <lineage>
        <taxon>Bacteria</taxon>
        <taxon>Pseudomonadati</taxon>
        <taxon>Bacteroidota</taxon>
        <taxon>Cytophagia</taxon>
        <taxon>Cytophagales</taxon>
        <taxon>Chryseotaleaceae</taxon>
        <taxon>Chryseotalea</taxon>
    </lineage>
</organism>
<dbReference type="InterPro" id="IPR006683">
    <property type="entry name" value="Thioestr_dom"/>
</dbReference>
<dbReference type="NCBIfam" id="TIGR00369">
    <property type="entry name" value="unchar_dom_1"/>
    <property type="match status" value="1"/>
</dbReference>
<dbReference type="CDD" id="cd03443">
    <property type="entry name" value="PaaI_thioesterase"/>
    <property type="match status" value="1"/>
</dbReference>
<dbReference type="InterPro" id="IPR003736">
    <property type="entry name" value="PAAI_dom"/>
</dbReference>
<evidence type="ECO:0000256" key="2">
    <source>
        <dbReference type="ARBA" id="ARBA00022801"/>
    </source>
</evidence>
<sequence>MTDRQTKQTQMSIFKEGITVHALNNLSPNTMVEHLGIEFTAIGTDFIEAKMPVDHRTHQPLGLLHGGASVVLAETLGSVAATCCVDMSKQYCVGLEINANHIKSARTGFVTGVAKPIHIGGRTQVWEIKIHNEKAELVCISRITMAVMDKK</sequence>
<name>A0A401U8Z9_9BACT</name>
<evidence type="ECO:0000313" key="5">
    <source>
        <dbReference type="Proteomes" id="UP000288227"/>
    </source>
</evidence>